<reference evidence="1 2" key="1">
    <citation type="journal article" date="2012" name="Genome Biol.">
        <title>Genome and low-iron response of an oceanic diatom adapted to chronic iron limitation.</title>
        <authorList>
            <person name="Lommer M."/>
            <person name="Specht M."/>
            <person name="Roy A.S."/>
            <person name="Kraemer L."/>
            <person name="Andreson R."/>
            <person name="Gutowska M.A."/>
            <person name="Wolf J."/>
            <person name="Bergner S.V."/>
            <person name="Schilhabel M.B."/>
            <person name="Klostermeier U.C."/>
            <person name="Beiko R.G."/>
            <person name="Rosenstiel P."/>
            <person name="Hippler M."/>
            <person name="Laroche J."/>
        </authorList>
    </citation>
    <scope>NUCLEOTIDE SEQUENCE [LARGE SCALE GENOMIC DNA]</scope>
    <source>
        <strain evidence="1 2">CCMP1005</strain>
    </source>
</reference>
<keyword evidence="2" id="KW-1185">Reference proteome</keyword>
<dbReference type="EMBL" id="AGNL01000317">
    <property type="protein sequence ID" value="EJK77867.1"/>
    <property type="molecule type" value="Genomic_DNA"/>
</dbReference>
<evidence type="ECO:0000313" key="1">
    <source>
        <dbReference type="EMBL" id="EJK77867.1"/>
    </source>
</evidence>
<protein>
    <submittedName>
        <fullName evidence="1">Uncharacterized protein</fullName>
    </submittedName>
</protein>
<dbReference type="AlphaFoldDB" id="K0TRI7"/>
<comment type="caution">
    <text evidence="1">The sequence shown here is derived from an EMBL/GenBank/DDBJ whole genome shotgun (WGS) entry which is preliminary data.</text>
</comment>
<gene>
    <name evidence="1" type="ORF">THAOC_00272</name>
</gene>
<proteinExistence type="predicted"/>
<sequence>MKPPDPETPQLSCCAVLTVLLEQQAAQSSGSGSSSRLPHPVIKNQGITLIANWKKMRKNGRLSINLRIIRRTTQPGPGCCRPPFQKADDGYH</sequence>
<organism evidence="1 2">
    <name type="scientific">Thalassiosira oceanica</name>
    <name type="common">Marine diatom</name>
    <dbReference type="NCBI Taxonomy" id="159749"/>
    <lineage>
        <taxon>Eukaryota</taxon>
        <taxon>Sar</taxon>
        <taxon>Stramenopiles</taxon>
        <taxon>Ochrophyta</taxon>
        <taxon>Bacillariophyta</taxon>
        <taxon>Coscinodiscophyceae</taxon>
        <taxon>Thalassiosirophycidae</taxon>
        <taxon>Thalassiosirales</taxon>
        <taxon>Thalassiosiraceae</taxon>
        <taxon>Thalassiosira</taxon>
    </lineage>
</organism>
<dbReference type="Proteomes" id="UP000266841">
    <property type="component" value="Unassembled WGS sequence"/>
</dbReference>
<name>K0TRI7_THAOC</name>
<accession>K0TRI7</accession>
<evidence type="ECO:0000313" key="2">
    <source>
        <dbReference type="Proteomes" id="UP000266841"/>
    </source>
</evidence>